<sequence length="69" mass="7644">TLDRLEHFAAAMETIAREAAENPEQLRLAPHTTPVSRLDEGRAARDLVLHWRATPRRPAAVSQSASSRS</sequence>
<name>A0A849SM91_UNCEI</name>
<dbReference type="InterPro" id="IPR015422">
    <property type="entry name" value="PyrdxlP-dep_Trfase_small"/>
</dbReference>
<feature type="non-terminal residue" evidence="1">
    <location>
        <position position="1"/>
    </location>
</feature>
<proteinExistence type="predicted"/>
<comment type="caution">
    <text evidence="1">The sequence shown here is derived from an EMBL/GenBank/DDBJ whole genome shotgun (WGS) entry which is preliminary data.</text>
</comment>
<dbReference type="EC" id="1.4.4.2" evidence="1"/>
<dbReference type="Gene3D" id="3.90.1150.10">
    <property type="entry name" value="Aspartate Aminotransferase, domain 1"/>
    <property type="match status" value="1"/>
</dbReference>
<keyword evidence="1" id="KW-0560">Oxidoreductase</keyword>
<protein>
    <submittedName>
        <fullName evidence="1">Aminomethyl-transferring glycine dehydrogenase subunit GcvPB</fullName>
        <ecNumber evidence="1">1.4.4.2</ecNumber>
    </submittedName>
</protein>
<accession>A0A849SM91</accession>
<dbReference type="Proteomes" id="UP000580839">
    <property type="component" value="Unassembled WGS sequence"/>
</dbReference>
<reference evidence="1 2" key="1">
    <citation type="submission" date="2020-04" db="EMBL/GenBank/DDBJ databases">
        <title>Metagenomic profiling of ammonia- and methane-oxidizing microorganisms in a Dutch drinking water treatment plant.</title>
        <authorList>
            <person name="Poghosyan L."/>
            <person name="Leucker S."/>
        </authorList>
    </citation>
    <scope>NUCLEOTIDE SEQUENCE [LARGE SCALE GENOMIC DNA]</scope>
    <source>
        <strain evidence="1">S-RSF-IL-03</strain>
    </source>
</reference>
<dbReference type="EMBL" id="JABFRW010000215">
    <property type="protein sequence ID" value="NOT35716.1"/>
    <property type="molecule type" value="Genomic_DNA"/>
</dbReference>
<evidence type="ECO:0000313" key="1">
    <source>
        <dbReference type="EMBL" id="NOT35716.1"/>
    </source>
</evidence>
<dbReference type="AlphaFoldDB" id="A0A849SM91"/>
<evidence type="ECO:0000313" key="2">
    <source>
        <dbReference type="Proteomes" id="UP000580839"/>
    </source>
</evidence>
<organism evidence="1 2">
    <name type="scientific">Eiseniibacteriota bacterium</name>
    <dbReference type="NCBI Taxonomy" id="2212470"/>
    <lineage>
        <taxon>Bacteria</taxon>
        <taxon>Candidatus Eiseniibacteriota</taxon>
    </lineage>
</organism>
<dbReference type="GO" id="GO:0004375">
    <property type="term" value="F:glycine dehydrogenase (decarboxylating) activity"/>
    <property type="evidence" value="ECO:0007669"/>
    <property type="project" value="UniProtKB-EC"/>
</dbReference>
<gene>
    <name evidence="1" type="ORF">HOP12_16365</name>
</gene>